<evidence type="ECO:0000313" key="4">
    <source>
        <dbReference type="Proteomes" id="UP000008068"/>
    </source>
</evidence>
<sequence>MFQSFVFVFLELCFGFASLSFIYFTKLNIMTRICFAGLFMASDTYTNNALYRIIGHWKLCVLITALITVGSVGVGCILINYSLLIIKCFLWIILVKIVILIMQLLDEFDEGSRIERLKEKQEFHSKNAASHMEKLLAARIMEEPPEEVNGEAGGQPLIPMGISSNHMP</sequence>
<name>G0MGA4_CAEBE</name>
<keyword evidence="4" id="KW-1185">Reference proteome</keyword>
<feature type="transmembrane region" description="Helical" evidence="2">
    <location>
        <begin position="89"/>
        <end position="108"/>
    </location>
</feature>
<feature type="transmembrane region" description="Helical" evidence="2">
    <location>
        <begin position="59"/>
        <end position="83"/>
    </location>
</feature>
<proteinExistence type="predicted"/>
<keyword evidence="2" id="KW-0472">Membrane</keyword>
<dbReference type="AlphaFoldDB" id="G0MGA4"/>
<accession>G0MGA4</accession>
<feature type="region of interest" description="Disordered" evidence="1">
    <location>
        <begin position="147"/>
        <end position="168"/>
    </location>
</feature>
<organism evidence="4">
    <name type="scientific">Caenorhabditis brenneri</name>
    <name type="common">Nematode worm</name>
    <dbReference type="NCBI Taxonomy" id="135651"/>
    <lineage>
        <taxon>Eukaryota</taxon>
        <taxon>Metazoa</taxon>
        <taxon>Ecdysozoa</taxon>
        <taxon>Nematoda</taxon>
        <taxon>Chromadorea</taxon>
        <taxon>Rhabditida</taxon>
        <taxon>Rhabditina</taxon>
        <taxon>Rhabditomorpha</taxon>
        <taxon>Rhabditoidea</taxon>
        <taxon>Rhabditidae</taxon>
        <taxon>Peloderinae</taxon>
        <taxon>Caenorhabditis</taxon>
    </lineage>
</organism>
<feature type="transmembrane region" description="Helical" evidence="2">
    <location>
        <begin position="6"/>
        <end position="24"/>
    </location>
</feature>
<dbReference type="Proteomes" id="UP000008068">
    <property type="component" value="Unassembled WGS sequence"/>
</dbReference>
<evidence type="ECO:0000256" key="2">
    <source>
        <dbReference type="SAM" id="Phobius"/>
    </source>
</evidence>
<dbReference type="InParanoid" id="G0MGA4"/>
<protein>
    <submittedName>
        <fullName evidence="3">Uncharacterized protein</fullName>
    </submittedName>
</protein>
<keyword evidence="2" id="KW-1133">Transmembrane helix</keyword>
<reference evidence="4" key="1">
    <citation type="submission" date="2011-07" db="EMBL/GenBank/DDBJ databases">
        <authorList>
            <consortium name="Caenorhabditis brenneri Sequencing and Analysis Consortium"/>
            <person name="Wilson R.K."/>
        </authorList>
    </citation>
    <scope>NUCLEOTIDE SEQUENCE [LARGE SCALE GENOMIC DNA]</scope>
    <source>
        <strain evidence="4">PB2801</strain>
    </source>
</reference>
<gene>
    <name evidence="3" type="ORF">CAEBREN_25369</name>
</gene>
<evidence type="ECO:0000313" key="3">
    <source>
        <dbReference type="EMBL" id="EGT56709.1"/>
    </source>
</evidence>
<keyword evidence="2" id="KW-0812">Transmembrane</keyword>
<dbReference type="HOGENOM" id="CLU_1587965_0_0_1"/>
<dbReference type="EMBL" id="GL379793">
    <property type="protein sequence ID" value="EGT56709.1"/>
    <property type="molecule type" value="Genomic_DNA"/>
</dbReference>
<evidence type="ECO:0000256" key="1">
    <source>
        <dbReference type="SAM" id="MobiDB-lite"/>
    </source>
</evidence>